<sequence>MIIKITEKNRDYLSVSADYNEQIINAIKKIPGRKWLPDDKIWIYPNRDSNTQLFLKEIYNTGLFNYPAKPAWRQGRETPIVQMLRWMKLKNYSAKTITVYQNQIQWFFKRTGLKPEEITTEDITLYIEKMKNLTGCSSAWIAQCISALKCYYNHGLKTIKRNPADKIPLPKKTQNYPDILSRNEVKLIIEKGTMNIKHHFLLSLIYSAGLRVSEAVNLKNTDIDTERMMIHIRNSKGKKSRYVMLSEKAAVIYERYKNRVFLQEWLFPGAKEHTHLSIRTAQVVFKTACSRVDIVKNVSIHSLRHAFATHLLEDGVDLRYIQELLGHKSSKTTEIYTHVTKKDINRIRSPLDSW</sequence>
<evidence type="ECO:0000256" key="2">
    <source>
        <dbReference type="ARBA" id="ARBA00022908"/>
    </source>
</evidence>
<evidence type="ECO:0000259" key="6">
    <source>
        <dbReference type="PROSITE" id="PS51898"/>
    </source>
</evidence>
<comment type="caution">
    <text evidence="8">The sequence shown here is derived from an EMBL/GenBank/DDBJ whole genome shotgun (WGS) entry which is preliminary data.</text>
</comment>
<evidence type="ECO:0000313" key="8">
    <source>
        <dbReference type="EMBL" id="MDC7225961.1"/>
    </source>
</evidence>
<dbReference type="AlphaFoldDB" id="A0AAJ1MJN4"/>
<dbReference type="InterPro" id="IPR011010">
    <property type="entry name" value="DNA_brk_join_enz"/>
</dbReference>
<name>A0AAJ1MJN4_9SPIO</name>
<dbReference type="InterPro" id="IPR004107">
    <property type="entry name" value="Integrase_SAM-like_N"/>
</dbReference>
<dbReference type="EMBL" id="JAQQAL010000010">
    <property type="protein sequence ID" value="MDC7225961.1"/>
    <property type="molecule type" value="Genomic_DNA"/>
</dbReference>
<evidence type="ECO:0000256" key="5">
    <source>
        <dbReference type="PROSITE-ProRule" id="PRU01248"/>
    </source>
</evidence>
<keyword evidence="3 5" id="KW-0238">DNA-binding</keyword>
<evidence type="ECO:0000256" key="1">
    <source>
        <dbReference type="ARBA" id="ARBA00008857"/>
    </source>
</evidence>
<dbReference type="GO" id="GO:0015074">
    <property type="term" value="P:DNA integration"/>
    <property type="evidence" value="ECO:0007669"/>
    <property type="project" value="UniProtKB-KW"/>
</dbReference>
<organism evidence="8 9">
    <name type="scientific">Candidatus Thalassospirochaeta sargassi</name>
    <dbReference type="NCBI Taxonomy" id="3119039"/>
    <lineage>
        <taxon>Bacteria</taxon>
        <taxon>Pseudomonadati</taxon>
        <taxon>Spirochaetota</taxon>
        <taxon>Spirochaetia</taxon>
        <taxon>Spirochaetales</taxon>
        <taxon>Spirochaetaceae</taxon>
        <taxon>Candidatus Thalassospirochaeta</taxon>
    </lineage>
</organism>
<dbReference type="PROSITE" id="PS51898">
    <property type="entry name" value="TYR_RECOMBINASE"/>
    <property type="match status" value="1"/>
</dbReference>
<evidence type="ECO:0000259" key="7">
    <source>
        <dbReference type="PROSITE" id="PS51900"/>
    </source>
</evidence>
<dbReference type="Pfam" id="PF00589">
    <property type="entry name" value="Phage_integrase"/>
    <property type="match status" value="1"/>
</dbReference>
<dbReference type="InterPro" id="IPR044068">
    <property type="entry name" value="CB"/>
</dbReference>
<dbReference type="InterPro" id="IPR002104">
    <property type="entry name" value="Integrase_catalytic"/>
</dbReference>
<keyword evidence="4" id="KW-0233">DNA recombination</keyword>
<accession>A0AAJ1MJN4</accession>
<dbReference type="GO" id="GO:0006310">
    <property type="term" value="P:DNA recombination"/>
    <property type="evidence" value="ECO:0007669"/>
    <property type="project" value="UniProtKB-KW"/>
</dbReference>
<proteinExistence type="inferred from homology"/>
<feature type="domain" description="Tyr recombinase" evidence="6">
    <location>
        <begin position="175"/>
        <end position="352"/>
    </location>
</feature>
<dbReference type="PANTHER" id="PTHR30349">
    <property type="entry name" value="PHAGE INTEGRASE-RELATED"/>
    <property type="match status" value="1"/>
</dbReference>
<comment type="similarity">
    <text evidence="1">Belongs to the 'phage' integrase family.</text>
</comment>
<evidence type="ECO:0000313" key="9">
    <source>
        <dbReference type="Proteomes" id="UP001221217"/>
    </source>
</evidence>
<evidence type="ECO:0000256" key="3">
    <source>
        <dbReference type="ARBA" id="ARBA00023125"/>
    </source>
</evidence>
<keyword evidence="2" id="KW-0229">DNA integration</keyword>
<dbReference type="Gene3D" id="1.10.150.130">
    <property type="match status" value="1"/>
</dbReference>
<dbReference type="GO" id="GO:0003677">
    <property type="term" value="F:DNA binding"/>
    <property type="evidence" value="ECO:0007669"/>
    <property type="project" value="UniProtKB-UniRule"/>
</dbReference>
<feature type="domain" description="Core-binding (CB)" evidence="7">
    <location>
        <begin position="77"/>
        <end position="156"/>
    </location>
</feature>
<evidence type="ECO:0000256" key="4">
    <source>
        <dbReference type="ARBA" id="ARBA00023172"/>
    </source>
</evidence>
<protein>
    <submittedName>
        <fullName evidence="8">Tyrosine-type recombinase/integrase</fullName>
    </submittedName>
</protein>
<reference evidence="8 9" key="1">
    <citation type="submission" date="2022-12" db="EMBL/GenBank/DDBJ databases">
        <title>Metagenome assembled genome from gulf of manar.</title>
        <authorList>
            <person name="Kohli P."/>
            <person name="Pk S."/>
            <person name="Venkata Ramana C."/>
            <person name="Sasikala C."/>
        </authorList>
    </citation>
    <scope>NUCLEOTIDE SEQUENCE [LARGE SCALE GENOMIC DNA]</scope>
    <source>
        <strain evidence="8">JB008</strain>
    </source>
</reference>
<dbReference type="InterPro" id="IPR010998">
    <property type="entry name" value="Integrase_recombinase_N"/>
</dbReference>
<dbReference type="InterPro" id="IPR013762">
    <property type="entry name" value="Integrase-like_cat_sf"/>
</dbReference>
<dbReference type="SUPFAM" id="SSF56349">
    <property type="entry name" value="DNA breaking-rejoining enzymes"/>
    <property type="match status" value="1"/>
</dbReference>
<dbReference type="PANTHER" id="PTHR30349:SF64">
    <property type="entry name" value="PROPHAGE INTEGRASE INTD-RELATED"/>
    <property type="match status" value="1"/>
</dbReference>
<dbReference type="PROSITE" id="PS51900">
    <property type="entry name" value="CB"/>
    <property type="match status" value="1"/>
</dbReference>
<dbReference type="InterPro" id="IPR050090">
    <property type="entry name" value="Tyrosine_recombinase_XerCD"/>
</dbReference>
<dbReference type="Proteomes" id="UP001221217">
    <property type="component" value="Unassembled WGS sequence"/>
</dbReference>
<dbReference type="Pfam" id="PF13495">
    <property type="entry name" value="Phage_int_SAM_4"/>
    <property type="match status" value="1"/>
</dbReference>
<gene>
    <name evidence="8" type="ORF">PQJ61_04270</name>
</gene>
<dbReference type="Gene3D" id="1.10.443.10">
    <property type="entry name" value="Intergrase catalytic core"/>
    <property type="match status" value="1"/>
</dbReference>